<proteinExistence type="predicted"/>
<comment type="caution">
    <text evidence="1">The sequence shown here is derived from an EMBL/GenBank/DDBJ whole genome shotgun (WGS) entry which is preliminary data.</text>
</comment>
<keyword evidence="2" id="KW-1185">Reference proteome</keyword>
<protein>
    <recommendedName>
        <fullName evidence="3">Transposase</fullName>
    </recommendedName>
</protein>
<reference evidence="1" key="1">
    <citation type="journal article" date="2014" name="Int. J. Syst. Evol. Microbiol.">
        <title>Complete genome sequence of Corynebacterium casei LMG S-19264T (=DSM 44701T), isolated from a smear-ripened cheese.</title>
        <authorList>
            <consortium name="US DOE Joint Genome Institute (JGI-PGF)"/>
            <person name="Walter F."/>
            <person name="Albersmeier A."/>
            <person name="Kalinowski J."/>
            <person name="Ruckert C."/>
        </authorList>
    </citation>
    <scope>NUCLEOTIDE SEQUENCE</scope>
    <source>
        <strain evidence="1">JCM 4125</strain>
    </source>
</reference>
<dbReference type="Proteomes" id="UP000646776">
    <property type="component" value="Unassembled WGS sequence"/>
</dbReference>
<reference evidence="1" key="2">
    <citation type="submission" date="2020-09" db="EMBL/GenBank/DDBJ databases">
        <authorList>
            <person name="Sun Q."/>
            <person name="Ohkuma M."/>
        </authorList>
    </citation>
    <scope>NUCLEOTIDE SEQUENCE</scope>
    <source>
        <strain evidence="1">JCM 4125</strain>
    </source>
</reference>
<organism evidence="1 2">
    <name type="scientific">Streptomyces phaeofaciens</name>
    <dbReference type="NCBI Taxonomy" id="68254"/>
    <lineage>
        <taxon>Bacteria</taxon>
        <taxon>Bacillati</taxon>
        <taxon>Actinomycetota</taxon>
        <taxon>Actinomycetes</taxon>
        <taxon>Kitasatosporales</taxon>
        <taxon>Streptomycetaceae</taxon>
        <taxon>Streptomyces</taxon>
    </lineage>
</organism>
<dbReference type="AlphaFoldDB" id="A0A918HC25"/>
<name>A0A918HC25_9ACTN</name>
<gene>
    <name evidence="1" type="ORF">GCM10010226_31590</name>
</gene>
<sequence length="53" mass="6008">MLPACPLAVFSQAADTFPRLRHVWADQGYRGADFHDWAREATGITVEIVQRHV</sequence>
<evidence type="ECO:0000313" key="1">
    <source>
        <dbReference type="EMBL" id="GGT52078.1"/>
    </source>
</evidence>
<evidence type="ECO:0008006" key="3">
    <source>
        <dbReference type="Google" id="ProtNLM"/>
    </source>
</evidence>
<dbReference type="EMBL" id="BMSA01000007">
    <property type="protein sequence ID" value="GGT52078.1"/>
    <property type="molecule type" value="Genomic_DNA"/>
</dbReference>
<accession>A0A918HC25</accession>
<evidence type="ECO:0000313" key="2">
    <source>
        <dbReference type="Proteomes" id="UP000646776"/>
    </source>
</evidence>